<proteinExistence type="predicted"/>
<feature type="non-terminal residue" evidence="11">
    <location>
        <position position="1"/>
    </location>
</feature>
<feature type="disulfide bond" evidence="8">
    <location>
        <begin position="30"/>
        <end position="44"/>
    </location>
</feature>
<dbReference type="GO" id="GO:0008061">
    <property type="term" value="F:chitin binding"/>
    <property type="evidence" value="ECO:0007669"/>
    <property type="project" value="UniProtKB-UniRule"/>
</dbReference>
<dbReference type="Gene3D" id="3.30.60.10">
    <property type="entry name" value="Endochitinase-like"/>
    <property type="match status" value="3"/>
</dbReference>
<gene>
    <name evidence="11" type="ORF">B0I36DRAFT_203806</name>
</gene>
<keyword evidence="8" id="KW-1015">Disulfide bond</keyword>
<evidence type="ECO:0000256" key="3">
    <source>
        <dbReference type="ARBA" id="ARBA00022723"/>
    </source>
</evidence>
<dbReference type="PANTHER" id="PTHR46471">
    <property type="entry name" value="CHITIN DEACETYLASE"/>
    <property type="match status" value="1"/>
</dbReference>
<dbReference type="Proteomes" id="UP000756346">
    <property type="component" value="Unassembled WGS sequence"/>
</dbReference>
<dbReference type="SUPFAM" id="SSF88713">
    <property type="entry name" value="Glycoside hydrolase/deacetylase"/>
    <property type="match status" value="1"/>
</dbReference>
<evidence type="ECO:0000256" key="8">
    <source>
        <dbReference type="PROSITE-ProRule" id="PRU00261"/>
    </source>
</evidence>
<sequence>RAVSPDNTCGNTGAGANKGYTCPSGGDFRCCSQYGWCGASTDHCGTGCQAGFGSCGTSTGGGGGSGGGVSPDNTCGNTGAGANKGYTCPTGQYKCCSQYGYCGDSTDHCGTGCQSAFGTCGTGSGGGGGGGGGSTDGRCGANFGNKKCAANECCSIEGYCGTSDEHCMAPDCQFAFGPACDANLVPKGTNTSTLARPTLGSVSVGGEGIYPCVNKGQVALTFDDGPGDFTSGMLDVLKKYNAKATFFITGVNNNKGQIDDPNTPWPAIIKRMNTDGHQLASHTWSHADLSAITSAQRKNEMWKLEMALRNIVGFVPTYMRPPYSSCTAESGCQADMAALKYHVTYFDLDTADYLNTSPALIQNAKNNFDNFFKNKVPASSNALAIAHDIHQQTAQNLTEYMLLGLQRRGYQAVTVGTCLGDPKANWYR</sequence>
<feature type="disulfide bond" evidence="8">
    <location>
        <begin position="95"/>
        <end position="109"/>
    </location>
</feature>
<keyword evidence="12" id="KW-1185">Reference proteome</keyword>
<dbReference type="PROSITE" id="PS50941">
    <property type="entry name" value="CHIT_BIND_I_2"/>
    <property type="match status" value="3"/>
</dbReference>
<protein>
    <recommendedName>
        <fullName evidence="13">Carbohydrate esterase family 4 protein</fullName>
    </recommendedName>
</protein>
<keyword evidence="2 8" id="KW-0147">Chitin-binding</keyword>
<evidence type="ECO:0000256" key="4">
    <source>
        <dbReference type="ARBA" id="ARBA00022729"/>
    </source>
</evidence>
<comment type="caution">
    <text evidence="11">The sequence shown here is derived from an EMBL/GenBank/DDBJ whole genome shotgun (WGS) entry which is preliminary data.</text>
</comment>
<feature type="domain" description="Chitin-binding type-1" evidence="9">
    <location>
        <begin position="6"/>
        <end position="57"/>
    </location>
</feature>
<dbReference type="SUPFAM" id="SSF57016">
    <property type="entry name" value="Plant lectins/antimicrobial peptides"/>
    <property type="match status" value="3"/>
</dbReference>
<dbReference type="InterPro" id="IPR001002">
    <property type="entry name" value="Chitin-bd_1"/>
</dbReference>
<organism evidence="11 12">
    <name type="scientific">Microdochium trichocladiopsis</name>
    <dbReference type="NCBI Taxonomy" id="1682393"/>
    <lineage>
        <taxon>Eukaryota</taxon>
        <taxon>Fungi</taxon>
        <taxon>Dikarya</taxon>
        <taxon>Ascomycota</taxon>
        <taxon>Pezizomycotina</taxon>
        <taxon>Sordariomycetes</taxon>
        <taxon>Xylariomycetidae</taxon>
        <taxon>Xylariales</taxon>
        <taxon>Microdochiaceae</taxon>
        <taxon>Microdochium</taxon>
    </lineage>
</organism>
<dbReference type="Gene3D" id="3.20.20.370">
    <property type="entry name" value="Glycoside hydrolase/deacetylase"/>
    <property type="match status" value="1"/>
</dbReference>
<accession>A0A9P9BKE1</accession>
<dbReference type="GO" id="GO:0005975">
    <property type="term" value="P:carbohydrate metabolic process"/>
    <property type="evidence" value="ECO:0007669"/>
    <property type="project" value="InterPro"/>
</dbReference>
<evidence type="ECO:0000256" key="1">
    <source>
        <dbReference type="ARBA" id="ARBA00001941"/>
    </source>
</evidence>
<evidence type="ECO:0000259" key="9">
    <source>
        <dbReference type="PROSITE" id="PS50941"/>
    </source>
</evidence>
<reference evidence="11" key="1">
    <citation type="journal article" date="2021" name="Nat. Commun.">
        <title>Genetic determinants of endophytism in the Arabidopsis root mycobiome.</title>
        <authorList>
            <person name="Mesny F."/>
            <person name="Miyauchi S."/>
            <person name="Thiergart T."/>
            <person name="Pickel B."/>
            <person name="Atanasova L."/>
            <person name="Karlsson M."/>
            <person name="Huettel B."/>
            <person name="Barry K.W."/>
            <person name="Haridas S."/>
            <person name="Chen C."/>
            <person name="Bauer D."/>
            <person name="Andreopoulos W."/>
            <person name="Pangilinan J."/>
            <person name="LaButti K."/>
            <person name="Riley R."/>
            <person name="Lipzen A."/>
            <person name="Clum A."/>
            <person name="Drula E."/>
            <person name="Henrissat B."/>
            <person name="Kohler A."/>
            <person name="Grigoriev I.V."/>
            <person name="Martin F.M."/>
            <person name="Hacquard S."/>
        </authorList>
    </citation>
    <scope>NUCLEOTIDE SEQUENCE</scope>
    <source>
        <strain evidence="11">MPI-CAGE-CH-0230</strain>
    </source>
</reference>
<dbReference type="InterPro" id="IPR036861">
    <property type="entry name" value="Endochitinase-like_sf"/>
</dbReference>
<comment type="cofactor">
    <cofactor evidence="1">
        <name>Co(2+)</name>
        <dbReference type="ChEBI" id="CHEBI:48828"/>
    </cofactor>
</comment>
<dbReference type="OrthoDB" id="407355at2759"/>
<feature type="domain" description="NodB homology" evidence="10">
    <location>
        <begin position="216"/>
        <end position="413"/>
    </location>
</feature>
<dbReference type="CDD" id="cd00035">
    <property type="entry name" value="ChtBD1"/>
    <property type="match status" value="1"/>
</dbReference>
<evidence type="ECO:0000259" key="10">
    <source>
        <dbReference type="PROSITE" id="PS51677"/>
    </source>
</evidence>
<dbReference type="GO" id="GO:0016810">
    <property type="term" value="F:hydrolase activity, acting on carbon-nitrogen (but not peptide) bonds"/>
    <property type="evidence" value="ECO:0007669"/>
    <property type="project" value="InterPro"/>
</dbReference>
<evidence type="ECO:0000256" key="6">
    <source>
        <dbReference type="ARBA" id="ARBA00023277"/>
    </source>
</evidence>
<feature type="disulfide bond" evidence="8">
    <location>
        <begin position="139"/>
        <end position="154"/>
    </location>
</feature>
<dbReference type="Pfam" id="PF01522">
    <property type="entry name" value="Polysacc_deac_1"/>
    <property type="match status" value="1"/>
</dbReference>
<evidence type="ECO:0000313" key="11">
    <source>
        <dbReference type="EMBL" id="KAH7026544.1"/>
    </source>
</evidence>
<keyword evidence="6" id="KW-0119">Carbohydrate metabolism</keyword>
<keyword evidence="7" id="KW-0170">Cobalt</keyword>
<dbReference type="GeneID" id="70178351"/>
<name>A0A9P9BKE1_9PEZI</name>
<evidence type="ECO:0000313" key="12">
    <source>
        <dbReference type="Proteomes" id="UP000756346"/>
    </source>
</evidence>
<feature type="disulfide bond" evidence="8">
    <location>
        <begin position="153"/>
        <end position="167"/>
    </location>
</feature>
<dbReference type="Pfam" id="PF00187">
    <property type="entry name" value="Chitin_bind_1"/>
    <property type="match status" value="3"/>
</dbReference>
<feature type="domain" description="Chitin-binding type-1" evidence="9">
    <location>
        <begin position="136"/>
        <end position="182"/>
    </location>
</feature>
<keyword evidence="5" id="KW-0378">Hydrolase</keyword>
<dbReference type="CDD" id="cd10951">
    <property type="entry name" value="CE4_ClCDA_like"/>
    <property type="match status" value="1"/>
</dbReference>
<keyword evidence="3" id="KW-0479">Metal-binding</keyword>
<evidence type="ECO:0008006" key="13">
    <source>
        <dbReference type="Google" id="ProtNLM"/>
    </source>
</evidence>
<feature type="domain" description="Chitin-binding type-1" evidence="9">
    <location>
        <begin position="72"/>
        <end position="122"/>
    </location>
</feature>
<dbReference type="RefSeq" id="XP_046009761.1">
    <property type="nucleotide sequence ID" value="XM_046148805.1"/>
</dbReference>
<dbReference type="EMBL" id="JAGTJQ010000008">
    <property type="protein sequence ID" value="KAH7026544.1"/>
    <property type="molecule type" value="Genomic_DNA"/>
</dbReference>
<dbReference type="GO" id="GO:0046872">
    <property type="term" value="F:metal ion binding"/>
    <property type="evidence" value="ECO:0007669"/>
    <property type="project" value="UniProtKB-KW"/>
</dbReference>
<dbReference type="InterPro" id="IPR002509">
    <property type="entry name" value="NODB_dom"/>
</dbReference>
<dbReference type="AlphaFoldDB" id="A0A9P9BKE1"/>
<evidence type="ECO:0000256" key="2">
    <source>
        <dbReference type="ARBA" id="ARBA00022669"/>
    </source>
</evidence>
<dbReference type="PROSITE" id="PS51677">
    <property type="entry name" value="NODB"/>
    <property type="match status" value="1"/>
</dbReference>
<comment type="caution">
    <text evidence="8">Lacks conserved residue(s) required for the propagation of feature annotation.</text>
</comment>
<evidence type="ECO:0000256" key="5">
    <source>
        <dbReference type="ARBA" id="ARBA00022801"/>
    </source>
</evidence>
<dbReference type="SMART" id="SM00270">
    <property type="entry name" value="ChtBD1"/>
    <property type="match status" value="3"/>
</dbReference>
<feature type="non-terminal residue" evidence="11">
    <location>
        <position position="428"/>
    </location>
</feature>
<keyword evidence="4" id="KW-0732">Signal</keyword>
<dbReference type="PANTHER" id="PTHR46471:SF4">
    <property type="entry name" value="CHITIN DEACETYLASE"/>
    <property type="match status" value="1"/>
</dbReference>
<evidence type="ECO:0000256" key="7">
    <source>
        <dbReference type="ARBA" id="ARBA00023285"/>
    </source>
</evidence>
<dbReference type="InterPro" id="IPR011330">
    <property type="entry name" value="Glyco_hydro/deAcase_b/a-brl"/>
</dbReference>
<feature type="disulfide bond" evidence="8">
    <location>
        <begin position="148"/>
        <end position="160"/>
    </location>
</feature>